<feature type="binding site" evidence="18">
    <location>
        <position position="324"/>
    </location>
    <ligand>
        <name>ATP</name>
        <dbReference type="ChEBI" id="CHEBI:30616"/>
    </ligand>
</feature>
<dbReference type="GO" id="GO:0004674">
    <property type="term" value="F:protein serine/threonine kinase activity"/>
    <property type="evidence" value="ECO:0007669"/>
    <property type="project" value="UniProtKB-KW"/>
</dbReference>
<keyword evidence="12 19" id="KW-0472">Membrane</keyword>
<dbReference type="InterPro" id="IPR017441">
    <property type="entry name" value="Protein_kinase_ATP_BS"/>
</dbReference>
<keyword evidence="9" id="KW-0418">Kinase</keyword>
<dbReference type="InterPro" id="IPR045874">
    <property type="entry name" value="LRK10/LRL21-25-like"/>
</dbReference>
<evidence type="ECO:0000256" key="5">
    <source>
        <dbReference type="ARBA" id="ARBA00022679"/>
    </source>
</evidence>
<keyword evidence="5" id="KW-0808">Transferase</keyword>
<evidence type="ECO:0000313" key="23">
    <source>
        <dbReference type="RefSeq" id="XP_052108711.1"/>
    </source>
</evidence>
<dbReference type="PROSITE" id="PS50011">
    <property type="entry name" value="PROTEIN_KINASE_DOM"/>
    <property type="match status" value="1"/>
</dbReference>
<dbReference type="InterPro" id="IPR008271">
    <property type="entry name" value="Ser/Thr_kinase_AS"/>
</dbReference>
<keyword evidence="10 18" id="KW-0067">ATP-binding</keyword>
<sequence length="611" mass="68969">MDSYLILVSTFLLACFGVVHVVHGSNTDTTCPDFLCGNQEIRFPFRIKGRRQSQSCGYPGFDLVCSGTSDDEELFLELPESFNVIHIDYTKQTIELTPPSTCLPKQLHSLTNISVLVFPFQRMLVEKGDDYHFFNCSPVAMDTYINNDIMIPCLSSSTSQVYAISSWHSIHDLTILFPCTKMFNISSLPDALVPALKDTLVLFWSEPSCQQCESEGKRCSWNNSTKNQPDCLVNVIHKGSVLGSFFLVLLTGAIYYIYDTCIMQKEKQAIIEKFLEDYRAQKPTRYSYTEIKRITNNFGYKLGEGAYGTVFKGSISKEFPIAVKMLNNSQGNGEEFVNEVGIIGRIHHVNIVRLVGFCADGFRRALVYEFLPNSSLQKFINLPDNKQNFLGWKKLQEIVLGVAKGIEYLHQGCDQRILHFDIKPQNVLLDHNFTPKICDFGLAKLCSKDQSVVSMTAARGTLGYIAPEVFSRNFGNVSYKSDVYSYGMMLLETIGGKKITEDIEENSSHVYYPEWMHSILEETDEMRIHIEDEGDAKIAKKLATVGLWCIQWHAVDRPSMQTVLQMLEGDQDTLAIPPNPFASTGPSRKYAKIGVAARQITQDLEVIQELD</sequence>
<dbReference type="SUPFAM" id="SSF56112">
    <property type="entry name" value="Protein kinase-like (PK-like)"/>
    <property type="match status" value="1"/>
</dbReference>
<accession>A0A9C6T7B4</accession>
<keyword evidence="11 19" id="KW-1133">Transmembrane helix</keyword>
<dbReference type="Gene3D" id="1.10.510.10">
    <property type="entry name" value="Transferase(Phosphotransferase) domain 1"/>
    <property type="match status" value="1"/>
</dbReference>
<evidence type="ECO:0000256" key="10">
    <source>
        <dbReference type="ARBA" id="ARBA00022840"/>
    </source>
</evidence>
<gene>
    <name evidence="23" type="primary">LOC107460599</name>
</gene>
<evidence type="ECO:0000259" key="21">
    <source>
        <dbReference type="PROSITE" id="PS50011"/>
    </source>
</evidence>
<evidence type="ECO:0000256" key="16">
    <source>
        <dbReference type="ARBA" id="ARBA00047899"/>
    </source>
</evidence>
<evidence type="ECO:0000256" key="7">
    <source>
        <dbReference type="ARBA" id="ARBA00022729"/>
    </source>
</evidence>
<organism evidence="22 23">
    <name type="scientific">Arachis duranensis</name>
    <name type="common">Wild peanut</name>
    <dbReference type="NCBI Taxonomy" id="130453"/>
    <lineage>
        <taxon>Eukaryota</taxon>
        <taxon>Viridiplantae</taxon>
        <taxon>Streptophyta</taxon>
        <taxon>Embryophyta</taxon>
        <taxon>Tracheophyta</taxon>
        <taxon>Spermatophyta</taxon>
        <taxon>Magnoliopsida</taxon>
        <taxon>eudicotyledons</taxon>
        <taxon>Gunneridae</taxon>
        <taxon>Pentapetalae</taxon>
        <taxon>rosids</taxon>
        <taxon>fabids</taxon>
        <taxon>Fabales</taxon>
        <taxon>Fabaceae</taxon>
        <taxon>Papilionoideae</taxon>
        <taxon>50 kb inversion clade</taxon>
        <taxon>dalbergioids sensu lato</taxon>
        <taxon>Dalbergieae</taxon>
        <taxon>Pterocarpus clade</taxon>
        <taxon>Arachis</taxon>
    </lineage>
</organism>
<feature type="chain" id="PRO_5038525999" description="non-specific serine/threonine protein kinase" evidence="20">
    <location>
        <begin position="25"/>
        <end position="611"/>
    </location>
</feature>
<comment type="subcellular location">
    <subcellularLocation>
        <location evidence="1">Membrane</location>
        <topology evidence="1">Single-pass type I membrane protein</topology>
    </subcellularLocation>
</comment>
<dbReference type="RefSeq" id="XP_052108711.1">
    <property type="nucleotide sequence ID" value="XM_052252751.1"/>
</dbReference>
<reference evidence="23" key="2">
    <citation type="submission" date="2025-08" db="UniProtKB">
        <authorList>
            <consortium name="RefSeq"/>
        </authorList>
    </citation>
    <scope>IDENTIFICATION</scope>
    <source>
        <tissue evidence="23">Whole plant</tissue>
    </source>
</reference>
<keyword evidence="22" id="KW-1185">Reference proteome</keyword>
<evidence type="ECO:0000256" key="18">
    <source>
        <dbReference type="PROSITE-ProRule" id="PRU10141"/>
    </source>
</evidence>
<dbReference type="KEGG" id="adu:107460599"/>
<reference evidence="22" key="1">
    <citation type="journal article" date="2016" name="Nat. Genet.">
        <title>The genome sequences of Arachis duranensis and Arachis ipaensis, the diploid ancestors of cultivated peanut.</title>
        <authorList>
            <person name="Bertioli D.J."/>
            <person name="Cannon S.B."/>
            <person name="Froenicke L."/>
            <person name="Huang G."/>
            <person name="Farmer A.D."/>
            <person name="Cannon E.K."/>
            <person name="Liu X."/>
            <person name="Gao D."/>
            <person name="Clevenger J."/>
            <person name="Dash S."/>
            <person name="Ren L."/>
            <person name="Moretzsohn M.C."/>
            <person name="Shirasawa K."/>
            <person name="Huang W."/>
            <person name="Vidigal B."/>
            <person name="Abernathy B."/>
            <person name="Chu Y."/>
            <person name="Niederhuth C.E."/>
            <person name="Umale P."/>
            <person name="Araujo A.C."/>
            <person name="Kozik A."/>
            <person name="Kim K.D."/>
            <person name="Burow M.D."/>
            <person name="Varshney R.K."/>
            <person name="Wang X."/>
            <person name="Zhang X."/>
            <person name="Barkley N."/>
            <person name="Guimaraes P.M."/>
            <person name="Isobe S."/>
            <person name="Guo B."/>
            <person name="Liao B."/>
            <person name="Stalker H.T."/>
            <person name="Schmitz R.J."/>
            <person name="Scheffler B.E."/>
            <person name="Leal-Bertioli S.C."/>
            <person name="Xun X."/>
            <person name="Jackson S.A."/>
            <person name="Michelmore R."/>
            <person name="Ozias-Akins P."/>
        </authorList>
    </citation>
    <scope>NUCLEOTIDE SEQUENCE [LARGE SCALE GENOMIC DNA]</scope>
    <source>
        <strain evidence="22">cv. V14167</strain>
    </source>
</reference>
<evidence type="ECO:0000256" key="12">
    <source>
        <dbReference type="ARBA" id="ARBA00023136"/>
    </source>
</evidence>
<dbReference type="GO" id="GO:0030247">
    <property type="term" value="F:polysaccharide binding"/>
    <property type="evidence" value="ECO:0007669"/>
    <property type="project" value="InterPro"/>
</dbReference>
<evidence type="ECO:0000256" key="15">
    <source>
        <dbReference type="ARBA" id="ARBA00023180"/>
    </source>
</evidence>
<name>A0A9C6T7B4_ARADU</name>
<dbReference type="InterPro" id="IPR000719">
    <property type="entry name" value="Prot_kinase_dom"/>
</dbReference>
<evidence type="ECO:0000256" key="4">
    <source>
        <dbReference type="ARBA" id="ARBA00022536"/>
    </source>
</evidence>
<evidence type="ECO:0000256" key="8">
    <source>
        <dbReference type="ARBA" id="ARBA00022741"/>
    </source>
</evidence>
<keyword evidence="15" id="KW-0325">Glycoprotein</keyword>
<feature type="signal peptide" evidence="20">
    <location>
        <begin position="1"/>
        <end position="24"/>
    </location>
</feature>
<dbReference type="Pfam" id="PF00069">
    <property type="entry name" value="Pkinase"/>
    <property type="match status" value="1"/>
</dbReference>
<evidence type="ECO:0000256" key="1">
    <source>
        <dbReference type="ARBA" id="ARBA00004479"/>
    </source>
</evidence>
<dbReference type="Pfam" id="PF13947">
    <property type="entry name" value="GUB_WAK_bind"/>
    <property type="match status" value="1"/>
</dbReference>
<evidence type="ECO:0000256" key="6">
    <source>
        <dbReference type="ARBA" id="ARBA00022692"/>
    </source>
</evidence>
<keyword evidence="3" id="KW-0723">Serine/threonine-protein kinase</keyword>
<evidence type="ECO:0000256" key="13">
    <source>
        <dbReference type="ARBA" id="ARBA00023157"/>
    </source>
</evidence>
<evidence type="ECO:0000256" key="20">
    <source>
        <dbReference type="SAM" id="SignalP"/>
    </source>
</evidence>
<evidence type="ECO:0000256" key="3">
    <source>
        <dbReference type="ARBA" id="ARBA00022527"/>
    </source>
</evidence>
<keyword evidence="8 18" id="KW-0547">Nucleotide-binding</keyword>
<keyword evidence="13" id="KW-1015">Disulfide bond</keyword>
<evidence type="ECO:0000313" key="22">
    <source>
        <dbReference type="Proteomes" id="UP000515211"/>
    </source>
</evidence>
<dbReference type="PROSITE" id="PS00108">
    <property type="entry name" value="PROTEIN_KINASE_ST"/>
    <property type="match status" value="1"/>
</dbReference>
<keyword evidence="7 20" id="KW-0732">Signal</keyword>
<dbReference type="AlphaFoldDB" id="A0A9C6T7B4"/>
<keyword evidence="14" id="KW-0675">Receptor</keyword>
<comment type="catalytic activity">
    <reaction evidence="16">
        <text>L-threonyl-[protein] + ATP = O-phospho-L-threonyl-[protein] + ADP + H(+)</text>
        <dbReference type="Rhea" id="RHEA:46608"/>
        <dbReference type="Rhea" id="RHEA-COMP:11060"/>
        <dbReference type="Rhea" id="RHEA-COMP:11605"/>
        <dbReference type="ChEBI" id="CHEBI:15378"/>
        <dbReference type="ChEBI" id="CHEBI:30013"/>
        <dbReference type="ChEBI" id="CHEBI:30616"/>
        <dbReference type="ChEBI" id="CHEBI:61977"/>
        <dbReference type="ChEBI" id="CHEBI:456216"/>
        <dbReference type="EC" id="2.7.11.1"/>
    </reaction>
</comment>
<dbReference type="GO" id="GO:0016020">
    <property type="term" value="C:membrane"/>
    <property type="evidence" value="ECO:0007669"/>
    <property type="project" value="UniProtKB-SubCell"/>
</dbReference>
<dbReference type="EC" id="2.7.11.1" evidence="2"/>
<dbReference type="Proteomes" id="UP000515211">
    <property type="component" value="Chromosome 8"/>
</dbReference>
<dbReference type="FunFam" id="3.30.200.20:FF:000059">
    <property type="entry name" value="S-receptor-like serine/threonine-protein kinase"/>
    <property type="match status" value="1"/>
</dbReference>
<feature type="domain" description="Protein kinase" evidence="21">
    <location>
        <begin position="296"/>
        <end position="582"/>
    </location>
</feature>
<comment type="catalytic activity">
    <reaction evidence="17">
        <text>L-seryl-[protein] + ATP = O-phospho-L-seryl-[protein] + ADP + H(+)</text>
        <dbReference type="Rhea" id="RHEA:17989"/>
        <dbReference type="Rhea" id="RHEA-COMP:9863"/>
        <dbReference type="Rhea" id="RHEA-COMP:11604"/>
        <dbReference type="ChEBI" id="CHEBI:15378"/>
        <dbReference type="ChEBI" id="CHEBI:29999"/>
        <dbReference type="ChEBI" id="CHEBI:30616"/>
        <dbReference type="ChEBI" id="CHEBI:83421"/>
        <dbReference type="ChEBI" id="CHEBI:456216"/>
        <dbReference type="EC" id="2.7.11.1"/>
    </reaction>
</comment>
<evidence type="ECO:0000256" key="17">
    <source>
        <dbReference type="ARBA" id="ARBA00048679"/>
    </source>
</evidence>
<evidence type="ECO:0000256" key="14">
    <source>
        <dbReference type="ARBA" id="ARBA00023170"/>
    </source>
</evidence>
<evidence type="ECO:0000256" key="19">
    <source>
        <dbReference type="SAM" id="Phobius"/>
    </source>
</evidence>
<dbReference type="GO" id="GO:0005524">
    <property type="term" value="F:ATP binding"/>
    <property type="evidence" value="ECO:0007669"/>
    <property type="project" value="UniProtKB-UniRule"/>
</dbReference>
<dbReference type="InterPro" id="IPR025287">
    <property type="entry name" value="WAK_GUB"/>
</dbReference>
<keyword evidence="6 19" id="KW-0812">Transmembrane</keyword>
<dbReference type="GeneID" id="107460599"/>
<dbReference type="SMART" id="SM00220">
    <property type="entry name" value="S_TKc"/>
    <property type="match status" value="1"/>
</dbReference>
<dbReference type="InterPro" id="IPR011009">
    <property type="entry name" value="Kinase-like_dom_sf"/>
</dbReference>
<keyword evidence="4" id="KW-0245">EGF-like domain</keyword>
<feature type="transmembrane region" description="Helical" evidence="19">
    <location>
        <begin position="239"/>
        <end position="258"/>
    </location>
</feature>
<evidence type="ECO:0000256" key="2">
    <source>
        <dbReference type="ARBA" id="ARBA00012513"/>
    </source>
</evidence>
<dbReference type="PROSITE" id="PS00107">
    <property type="entry name" value="PROTEIN_KINASE_ATP"/>
    <property type="match status" value="1"/>
</dbReference>
<evidence type="ECO:0000256" key="9">
    <source>
        <dbReference type="ARBA" id="ARBA00022777"/>
    </source>
</evidence>
<proteinExistence type="predicted"/>
<protein>
    <recommendedName>
        <fullName evidence="2">non-specific serine/threonine protein kinase</fullName>
        <ecNumber evidence="2">2.7.11.1</ecNumber>
    </recommendedName>
</protein>
<dbReference type="FunFam" id="1.10.510.10:FF:000590">
    <property type="entry name" value="PR5-like receptor kinase"/>
    <property type="match status" value="1"/>
</dbReference>
<evidence type="ECO:0000256" key="11">
    <source>
        <dbReference type="ARBA" id="ARBA00022989"/>
    </source>
</evidence>
<dbReference type="PANTHER" id="PTHR27009">
    <property type="entry name" value="RUST RESISTANCE KINASE LR10-RELATED"/>
    <property type="match status" value="1"/>
</dbReference>
<dbReference type="Gene3D" id="3.30.200.20">
    <property type="entry name" value="Phosphorylase Kinase, domain 1"/>
    <property type="match status" value="1"/>
</dbReference>